<dbReference type="EMBL" id="JAULSW010000008">
    <property type="protein sequence ID" value="KAK3372099.1"/>
    <property type="molecule type" value="Genomic_DNA"/>
</dbReference>
<reference evidence="2" key="1">
    <citation type="journal article" date="2023" name="Mol. Phylogenet. Evol.">
        <title>Genome-scale phylogeny and comparative genomics of the fungal order Sordariales.</title>
        <authorList>
            <person name="Hensen N."/>
            <person name="Bonometti L."/>
            <person name="Westerberg I."/>
            <person name="Brannstrom I.O."/>
            <person name="Guillou S."/>
            <person name="Cros-Aarteil S."/>
            <person name="Calhoun S."/>
            <person name="Haridas S."/>
            <person name="Kuo A."/>
            <person name="Mondo S."/>
            <person name="Pangilinan J."/>
            <person name="Riley R."/>
            <person name="LaButti K."/>
            <person name="Andreopoulos B."/>
            <person name="Lipzen A."/>
            <person name="Chen C."/>
            <person name="Yan M."/>
            <person name="Daum C."/>
            <person name="Ng V."/>
            <person name="Clum A."/>
            <person name="Steindorff A."/>
            <person name="Ohm R.A."/>
            <person name="Martin F."/>
            <person name="Silar P."/>
            <person name="Natvig D.O."/>
            <person name="Lalanne C."/>
            <person name="Gautier V."/>
            <person name="Ament-Velasquez S.L."/>
            <person name="Kruys A."/>
            <person name="Hutchinson M.I."/>
            <person name="Powell A.J."/>
            <person name="Barry K."/>
            <person name="Miller A.N."/>
            <person name="Grigoriev I.V."/>
            <person name="Debuchy R."/>
            <person name="Gladieux P."/>
            <person name="Hiltunen Thoren M."/>
            <person name="Johannesson H."/>
        </authorList>
    </citation>
    <scope>NUCLEOTIDE SEQUENCE</scope>
    <source>
        <strain evidence="2">CBS 232.78</strain>
    </source>
</reference>
<organism evidence="2 3">
    <name type="scientific">Podospora didyma</name>
    <dbReference type="NCBI Taxonomy" id="330526"/>
    <lineage>
        <taxon>Eukaryota</taxon>
        <taxon>Fungi</taxon>
        <taxon>Dikarya</taxon>
        <taxon>Ascomycota</taxon>
        <taxon>Pezizomycotina</taxon>
        <taxon>Sordariomycetes</taxon>
        <taxon>Sordariomycetidae</taxon>
        <taxon>Sordariales</taxon>
        <taxon>Podosporaceae</taxon>
        <taxon>Podospora</taxon>
    </lineage>
</organism>
<name>A0AAE0K8I8_9PEZI</name>
<protein>
    <submittedName>
        <fullName evidence="2">Uncharacterized protein</fullName>
    </submittedName>
</protein>
<proteinExistence type="predicted"/>
<dbReference type="AlphaFoldDB" id="A0AAE0K8I8"/>
<dbReference type="EMBL" id="JAULSW010000013">
    <property type="protein sequence ID" value="KAK3366363.1"/>
    <property type="molecule type" value="Genomic_DNA"/>
</dbReference>
<evidence type="ECO:0000313" key="2">
    <source>
        <dbReference type="EMBL" id="KAK3372099.1"/>
    </source>
</evidence>
<sequence>MPSGDSKSHTCVVCASRLLLSFSTCPRKGSYHEIGEYGQKVFLFSLGHDEAVAQAERGCDFMEWLVEIPTLGRHLRAAFSNVGAMQVYFEWVDDVGGTVLGGESLTLCAVEGDAAASDILTRPPNIAGLWKHEIPRLLQWEVRGTGKRPRTYIAPSWSWASLTGSISFQGFTAVSLDVINVNFETLHSNDPFGQVTAGTLQVRGMISETRSTSA</sequence>
<evidence type="ECO:0000313" key="1">
    <source>
        <dbReference type="EMBL" id="KAK3366363.1"/>
    </source>
</evidence>
<keyword evidence="3" id="KW-1185">Reference proteome</keyword>
<dbReference type="Proteomes" id="UP001285441">
    <property type="component" value="Unassembled WGS sequence"/>
</dbReference>
<reference evidence="2" key="2">
    <citation type="submission" date="2023-06" db="EMBL/GenBank/DDBJ databases">
        <authorList>
            <consortium name="Lawrence Berkeley National Laboratory"/>
            <person name="Haridas S."/>
            <person name="Hensen N."/>
            <person name="Bonometti L."/>
            <person name="Westerberg I."/>
            <person name="Brannstrom I.O."/>
            <person name="Guillou S."/>
            <person name="Cros-Aarteil S."/>
            <person name="Calhoun S."/>
            <person name="Kuo A."/>
            <person name="Mondo S."/>
            <person name="Pangilinan J."/>
            <person name="Riley R."/>
            <person name="LaButti K."/>
            <person name="Andreopoulos B."/>
            <person name="Lipzen A."/>
            <person name="Chen C."/>
            <person name="Yanf M."/>
            <person name="Daum C."/>
            <person name="Ng V."/>
            <person name="Clum A."/>
            <person name="Steindorff A."/>
            <person name="Ohm R."/>
            <person name="Martin F."/>
            <person name="Silar P."/>
            <person name="Natvig D."/>
            <person name="Lalanne C."/>
            <person name="Gautier V."/>
            <person name="Ament-velasquez S.L."/>
            <person name="Kruys A."/>
            <person name="Hutchinson M.I."/>
            <person name="Powell A.J."/>
            <person name="Barry K."/>
            <person name="Miller A.N."/>
            <person name="Grigoriev I.V."/>
            <person name="Debuchy R."/>
            <person name="Gladieux P."/>
            <person name="Thoren M.H."/>
            <person name="Johannesson H."/>
        </authorList>
    </citation>
    <scope>NUCLEOTIDE SEQUENCE</scope>
    <source>
        <strain evidence="2">CBS 232.78</strain>
    </source>
</reference>
<accession>A0AAE0K8I8</accession>
<comment type="caution">
    <text evidence="2">The sequence shown here is derived from an EMBL/GenBank/DDBJ whole genome shotgun (WGS) entry which is preliminary data.</text>
</comment>
<gene>
    <name evidence="2" type="ORF">B0H63DRAFT_288467</name>
    <name evidence="1" type="ORF">B0H63DRAFT_93472</name>
</gene>
<evidence type="ECO:0000313" key="3">
    <source>
        <dbReference type="Proteomes" id="UP001285441"/>
    </source>
</evidence>